<gene>
    <name evidence="1" type="ORF">SCF082_LOCUS36304</name>
</gene>
<dbReference type="EMBL" id="CAXAMM010035669">
    <property type="protein sequence ID" value="CAK9074629.1"/>
    <property type="molecule type" value="Genomic_DNA"/>
</dbReference>
<proteinExistence type="predicted"/>
<comment type="caution">
    <text evidence="1">The sequence shown here is derived from an EMBL/GenBank/DDBJ whole genome shotgun (WGS) entry which is preliminary data.</text>
</comment>
<sequence>MQCAPASLEYAVKTCQVSWSFRRYAGRKWGGSSQLLRLLARRFSSRERSSSPPLLPDYLNTVGDSLASKEQSRRRQLLAKIPKAERLHRPEEKRAHEKRTLAKERSVVAVALQPGEALLPPKEFHDPRQPLPSSLARTGTPELMKIVSKLANGYEHEDLDEAEPQRDAELPLEPRQEKTGRRSNTAPPWEHRQVRLHVKPEHRCKIRLLMCKKILHDCLITLRRLQDQSEHDDPLWWFEGYHAKQLAGGLKNSTANVQELIKFLARKQLHIQLGPVRSECIPQSHAELNRDKSEQLGLEWEEFRRAVCRIVPEDVLLRKFLDGELSWDIVFVQLDVTVRDRK</sequence>
<dbReference type="Proteomes" id="UP001642464">
    <property type="component" value="Unassembled WGS sequence"/>
</dbReference>
<evidence type="ECO:0000313" key="1">
    <source>
        <dbReference type="EMBL" id="CAK9074629.1"/>
    </source>
</evidence>
<reference evidence="1 2" key="1">
    <citation type="submission" date="2024-02" db="EMBL/GenBank/DDBJ databases">
        <authorList>
            <person name="Chen Y."/>
            <person name="Shah S."/>
            <person name="Dougan E. K."/>
            <person name="Thang M."/>
            <person name="Chan C."/>
        </authorList>
    </citation>
    <scope>NUCLEOTIDE SEQUENCE [LARGE SCALE GENOMIC DNA]</scope>
</reference>
<name>A0ABP0PHX9_9DINO</name>
<protein>
    <submittedName>
        <fullName evidence="1">Leucine-rich repeat protein SHOC-2</fullName>
    </submittedName>
</protein>
<keyword evidence="2" id="KW-1185">Reference proteome</keyword>
<organism evidence="1 2">
    <name type="scientific">Durusdinium trenchii</name>
    <dbReference type="NCBI Taxonomy" id="1381693"/>
    <lineage>
        <taxon>Eukaryota</taxon>
        <taxon>Sar</taxon>
        <taxon>Alveolata</taxon>
        <taxon>Dinophyceae</taxon>
        <taxon>Suessiales</taxon>
        <taxon>Symbiodiniaceae</taxon>
        <taxon>Durusdinium</taxon>
    </lineage>
</organism>
<evidence type="ECO:0000313" key="2">
    <source>
        <dbReference type="Proteomes" id="UP001642464"/>
    </source>
</evidence>
<accession>A0ABP0PHX9</accession>